<sequence length="610" mass="69298">MKTKVLGIVWCATLWAVLSACSADKKEQQVIPIYQQWHTVSLSFIGNATNEQAQVNPFTDTRLLVRFTHQDKSYVVRGFYAADGDAANTSADSGSVWQVRFNPDEVGEWQYQAYLHQGKKIAISRSLDEGTLVKLKENSGRFKVVESDKKGRDFRAKGKLIAKGRYLGFSKDDKPWLKVGTNSPENFLAYVDFDDTYRGELEHQHEDAPQADTLHAYAPHAKDWQQGDITWGNAKGKNIIGATNYLASMGMNSVYFLTMNIGGDGKDVWPYTGYEERERFDVSKLEQWNLLFEHMQQQGLALHIVTQETENETMLDGGDLGFHRQLYYQELIARFGHHLALIWDLGEENGPVDFSPIGQTPEQRRAMARYFVKNDPYAHPVYLHTHASEHHRQETLPEVISETAITGLSFQVDQPVNVHQAILSWRKKAQEKGNNIQISMDEIGIWQEGLKPDADDPEHNILRQQVLWGSLMAGASGTEWYFGYNFPHNDLSAEDWRSRHNMWQQTSIAEQLLSQFQLNNFQPQDQLTVRKDDYVLAEEGKTYLVYLPSATGVNELQLSLGAYTVQWFNPRQGGALANGTTAQITTSQNNFGLPSEDPELDWLAVISLLK</sequence>
<keyword evidence="5" id="KW-1185">Reference proteome</keyword>
<reference evidence="4 5" key="1">
    <citation type="submission" date="2023-10" db="EMBL/GenBank/DDBJ databases">
        <title>Glaciecola aquimarina strain GGW-M5 nov., isolated from a coastal seawater.</title>
        <authorList>
            <person name="Bayburt H."/>
            <person name="Kim J.M."/>
            <person name="Choi B.J."/>
            <person name="Jeon C.O."/>
        </authorList>
    </citation>
    <scope>NUCLEOTIDE SEQUENCE [LARGE SCALE GENOMIC DNA]</scope>
    <source>
        <strain evidence="4 5">KCTC 32108</strain>
    </source>
</reference>
<dbReference type="InterPro" id="IPR013783">
    <property type="entry name" value="Ig-like_fold"/>
</dbReference>
<dbReference type="Pfam" id="PF16586">
    <property type="entry name" value="DUF5060"/>
    <property type="match status" value="1"/>
</dbReference>
<evidence type="ECO:0000313" key="4">
    <source>
        <dbReference type="EMBL" id="MDU0352742.1"/>
    </source>
</evidence>
<dbReference type="PANTHER" id="PTHR37836">
    <property type="entry name" value="LMO1036 PROTEIN"/>
    <property type="match status" value="1"/>
</dbReference>
<evidence type="ECO:0000256" key="1">
    <source>
        <dbReference type="SAM" id="SignalP"/>
    </source>
</evidence>
<proteinExistence type="predicted"/>
<organism evidence="4 5">
    <name type="scientific">Paraglaciecola aquimarina</name>
    <dbReference type="NCBI Taxonomy" id="1235557"/>
    <lineage>
        <taxon>Bacteria</taxon>
        <taxon>Pseudomonadati</taxon>
        <taxon>Pseudomonadota</taxon>
        <taxon>Gammaproteobacteria</taxon>
        <taxon>Alteromonadales</taxon>
        <taxon>Alteromonadaceae</taxon>
        <taxon>Paraglaciecola</taxon>
    </lineage>
</organism>
<dbReference type="Pfam" id="PF12904">
    <property type="entry name" value="Collagen_bind_2"/>
    <property type="match status" value="1"/>
</dbReference>
<dbReference type="Gene3D" id="2.60.40.10">
    <property type="entry name" value="Immunoglobulins"/>
    <property type="match status" value="1"/>
</dbReference>
<dbReference type="InterPro" id="IPR024749">
    <property type="entry name" value="Collagen-bd_put"/>
</dbReference>
<name>A0ABU3SRV4_9ALTE</name>
<comment type="caution">
    <text evidence="4">The sequence shown here is derived from an EMBL/GenBank/DDBJ whole genome shotgun (WGS) entry which is preliminary data.</text>
</comment>
<feature type="chain" id="PRO_5047376244" evidence="1">
    <location>
        <begin position="23"/>
        <end position="610"/>
    </location>
</feature>
<keyword evidence="1" id="KW-0732">Signal</keyword>
<dbReference type="InterPro" id="IPR032260">
    <property type="entry name" value="DUF5060"/>
</dbReference>
<evidence type="ECO:0000313" key="5">
    <source>
        <dbReference type="Proteomes" id="UP001247805"/>
    </source>
</evidence>
<dbReference type="PROSITE" id="PS51257">
    <property type="entry name" value="PROKAR_LIPOPROTEIN"/>
    <property type="match status" value="1"/>
</dbReference>
<accession>A0ABU3SRV4</accession>
<dbReference type="PANTHER" id="PTHR37836:SF2">
    <property type="entry name" value="DUF4038 DOMAIN-CONTAINING PROTEIN"/>
    <property type="match status" value="1"/>
</dbReference>
<feature type="signal peptide" evidence="1">
    <location>
        <begin position="1"/>
        <end position="22"/>
    </location>
</feature>
<gene>
    <name evidence="4" type="ORF">RS130_01345</name>
</gene>
<dbReference type="Proteomes" id="UP001247805">
    <property type="component" value="Unassembled WGS sequence"/>
</dbReference>
<evidence type="ECO:0000259" key="3">
    <source>
        <dbReference type="Pfam" id="PF16586"/>
    </source>
</evidence>
<dbReference type="Gene3D" id="3.20.20.80">
    <property type="entry name" value="Glycosidases"/>
    <property type="match status" value="1"/>
</dbReference>
<dbReference type="RefSeq" id="WP_316024452.1">
    <property type="nucleotide sequence ID" value="NZ_JAWDIO010000002.1"/>
</dbReference>
<feature type="domain" description="Putative collagen-binding" evidence="2">
    <location>
        <begin position="530"/>
        <end position="605"/>
    </location>
</feature>
<dbReference type="EMBL" id="JAWDIO010000002">
    <property type="protein sequence ID" value="MDU0352742.1"/>
    <property type="molecule type" value="Genomic_DNA"/>
</dbReference>
<evidence type="ECO:0000259" key="2">
    <source>
        <dbReference type="Pfam" id="PF12904"/>
    </source>
</evidence>
<feature type="domain" description="DUF5060" evidence="3">
    <location>
        <begin position="35"/>
        <end position="114"/>
    </location>
</feature>
<protein>
    <submittedName>
        <fullName evidence="4">DUF5060 domain-containing protein</fullName>
    </submittedName>
</protein>